<evidence type="ECO:0000313" key="2">
    <source>
        <dbReference type="EnsemblMetazoa" id="GBRI004616-PA"/>
    </source>
</evidence>
<organism evidence="2 3">
    <name type="scientific">Glossina brevipalpis</name>
    <dbReference type="NCBI Taxonomy" id="37001"/>
    <lineage>
        <taxon>Eukaryota</taxon>
        <taxon>Metazoa</taxon>
        <taxon>Ecdysozoa</taxon>
        <taxon>Arthropoda</taxon>
        <taxon>Hexapoda</taxon>
        <taxon>Insecta</taxon>
        <taxon>Pterygota</taxon>
        <taxon>Neoptera</taxon>
        <taxon>Endopterygota</taxon>
        <taxon>Diptera</taxon>
        <taxon>Brachycera</taxon>
        <taxon>Muscomorpha</taxon>
        <taxon>Hippoboscoidea</taxon>
        <taxon>Glossinidae</taxon>
        <taxon>Glossina</taxon>
    </lineage>
</organism>
<keyword evidence="1" id="KW-0812">Transmembrane</keyword>
<dbReference type="EnsemblMetazoa" id="GBRI004616-RA">
    <property type="protein sequence ID" value="GBRI004616-PA"/>
    <property type="gene ID" value="GBRI004616"/>
</dbReference>
<sequence>MPQLWPTLPNNVVKSISIGLFAACVVLELLDYFALRDVYGSACIEGHEVTSEVGHHLTLLWSILVPDIVYLFLIIVAMASRDCNFGAEPTTIGYNVAAGLVAHSSVAKVTTIKNCGNAAMAVILTAPVAYGALADEPTHHNYVLFQFKERLYVFKLSEDYPGQLMQINRHHLIVFVTSF</sequence>
<reference evidence="3" key="1">
    <citation type="submission" date="2014-03" db="EMBL/GenBank/DDBJ databases">
        <authorList>
            <person name="Aksoy S."/>
            <person name="Warren W."/>
            <person name="Wilson R.K."/>
        </authorList>
    </citation>
    <scope>NUCLEOTIDE SEQUENCE [LARGE SCALE GENOMIC DNA]</scope>
    <source>
        <strain evidence="3">IAEA</strain>
    </source>
</reference>
<dbReference type="Proteomes" id="UP000091820">
    <property type="component" value="Unassembled WGS sequence"/>
</dbReference>
<evidence type="ECO:0000313" key="3">
    <source>
        <dbReference type="Proteomes" id="UP000091820"/>
    </source>
</evidence>
<feature type="transmembrane region" description="Helical" evidence="1">
    <location>
        <begin position="12"/>
        <end position="30"/>
    </location>
</feature>
<proteinExistence type="predicted"/>
<keyword evidence="1" id="KW-1133">Transmembrane helix</keyword>
<accession>A0A1A9W327</accession>
<reference evidence="2" key="2">
    <citation type="submission" date="2020-05" db="UniProtKB">
        <authorList>
            <consortium name="EnsemblMetazoa"/>
        </authorList>
    </citation>
    <scope>IDENTIFICATION</scope>
    <source>
        <strain evidence="2">IAEA</strain>
    </source>
</reference>
<name>A0A1A9W327_9MUSC</name>
<dbReference type="AlphaFoldDB" id="A0A1A9W327"/>
<protein>
    <submittedName>
        <fullName evidence="2">Uncharacterized protein</fullName>
    </submittedName>
</protein>
<keyword evidence="1" id="KW-0472">Membrane</keyword>
<evidence type="ECO:0000256" key="1">
    <source>
        <dbReference type="SAM" id="Phobius"/>
    </source>
</evidence>
<feature type="transmembrane region" description="Helical" evidence="1">
    <location>
        <begin position="59"/>
        <end position="79"/>
    </location>
</feature>
<keyword evidence="3" id="KW-1185">Reference proteome</keyword>
<dbReference type="VEuPathDB" id="VectorBase:GBRI004616"/>